<name>A0A3N0ZB14_ANAGA</name>
<comment type="caution">
    <text evidence="2">The sequence shown here is derived from an EMBL/GenBank/DDBJ whole genome shotgun (WGS) entry which is preliminary data.</text>
</comment>
<dbReference type="EMBL" id="RJVU01000082">
    <property type="protein sequence ID" value="ROL55617.1"/>
    <property type="molecule type" value="Genomic_DNA"/>
</dbReference>
<dbReference type="AlphaFoldDB" id="A0A3N0ZB14"/>
<evidence type="ECO:0000256" key="1">
    <source>
        <dbReference type="SAM" id="MobiDB-lite"/>
    </source>
</evidence>
<organism evidence="2 3">
    <name type="scientific">Anabarilius grahami</name>
    <name type="common">Kanglang fish</name>
    <name type="synonym">Barilius grahami</name>
    <dbReference type="NCBI Taxonomy" id="495550"/>
    <lineage>
        <taxon>Eukaryota</taxon>
        <taxon>Metazoa</taxon>
        <taxon>Chordata</taxon>
        <taxon>Craniata</taxon>
        <taxon>Vertebrata</taxon>
        <taxon>Euteleostomi</taxon>
        <taxon>Actinopterygii</taxon>
        <taxon>Neopterygii</taxon>
        <taxon>Teleostei</taxon>
        <taxon>Ostariophysi</taxon>
        <taxon>Cypriniformes</taxon>
        <taxon>Xenocyprididae</taxon>
        <taxon>Xenocypridinae</taxon>
        <taxon>Xenocypridinae incertae sedis</taxon>
        <taxon>Anabarilius</taxon>
    </lineage>
</organism>
<accession>A0A3N0ZB14</accession>
<protein>
    <submittedName>
        <fullName evidence="2">Uncharacterized protein</fullName>
    </submittedName>
</protein>
<dbReference type="Proteomes" id="UP000281406">
    <property type="component" value="Unassembled WGS sequence"/>
</dbReference>
<reference evidence="2 3" key="1">
    <citation type="submission" date="2018-10" db="EMBL/GenBank/DDBJ databases">
        <title>Genome assembly for a Yunnan-Guizhou Plateau 3E fish, Anabarilius grahami (Regan), and its evolutionary and genetic applications.</title>
        <authorList>
            <person name="Jiang W."/>
        </authorList>
    </citation>
    <scope>NUCLEOTIDE SEQUENCE [LARGE SCALE GENOMIC DNA]</scope>
    <source>
        <strain evidence="2">AG-KIZ</strain>
        <tissue evidence="2">Muscle</tissue>
    </source>
</reference>
<evidence type="ECO:0000313" key="2">
    <source>
        <dbReference type="EMBL" id="ROL55617.1"/>
    </source>
</evidence>
<evidence type="ECO:0000313" key="3">
    <source>
        <dbReference type="Proteomes" id="UP000281406"/>
    </source>
</evidence>
<gene>
    <name evidence="2" type="ORF">DPX16_23634</name>
</gene>
<feature type="region of interest" description="Disordered" evidence="1">
    <location>
        <begin position="75"/>
        <end position="95"/>
    </location>
</feature>
<sequence length="108" mass="11434">MASCAQALPPSTYTGSPQPQVFFSITCPAQLQFFIITDGSEQFHVSIDANGPTQPPIPSSSKIDPCQRHLAAGYQGEVLRGPGSPKSTPISGRPTHATLTLSLSLFYS</sequence>
<keyword evidence="3" id="KW-1185">Reference proteome</keyword>
<proteinExistence type="predicted"/>